<proteinExistence type="inferred from homology"/>
<reference evidence="5 6" key="1">
    <citation type="submission" date="2019-11" db="EMBL/GenBank/DDBJ databases">
        <authorList>
            <person name="Holert J."/>
        </authorList>
    </citation>
    <scope>NUCLEOTIDE SEQUENCE [LARGE SCALE GENOMIC DNA]</scope>
    <source>
        <strain evidence="5">BC8_1</strain>
    </source>
</reference>
<dbReference type="SUPFAM" id="SSF51621">
    <property type="entry name" value="Phosphoenolpyruvate/pyruvate domain"/>
    <property type="match status" value="1"/>
</dbReference>
<evidence type="ECO:0000259" key="4">
    <source>
        <dbReference type="Pfam" id="PF03328"/>
    </source>
</evidence>
<keyword evidence="6" id="KW-1185">Reference proteome</keyword>
<evidence type="ECO:0000313" key="5">
    <source>
        <dbReference type="EMBL" id="CAA0124581.1"/>
    </source>
</evidence>
<sequence>MSKPPEDGAAPRHPSVSIWLTEPSAAAVEMGSLAGYDTVVLDIEHGLFDLHALDWIIPLIRAKGMRVIAKVLGPERGPIQQALDFGADAVAIPHITSAAHAAQICGYAKFPPLGDRSFAGGRTSDFRGFTDDWVRAQDRKTQCYPMIEDASALDEIEAILDLPVVDGIFIGPSDLSLRRDRGAYTVTEADLADIRHLARAATAAGKPWLLPAWSEVEQRLAIEEGAHTIVATMQYGAMLAGFTATMQNLQKISLENITAGETGNR</sequence>
<dbReference type="GO" id="GO:0046872">
    <property type="term" value="F:metal ion binding"/>
    <property type="evidence" value="ECO:0007669"/>
    <property type="project" value="UniProtKB-KW"/>
</dbReference>
<gene>
    <name evidence="5" type="ORF">AELLOGFF_01046</name>
</gene>
<dbReference type="GO" id="GO:0005737">
    <property type="term" value="C:cytoplasm"/>
    <property type="evidence" value="ECO:0007669"/>
    <property type="project" value="TreeGrafter"/>
</dbReference>
<keyword evidence="2" id="KW-0479">Metal-binding</keyword>
<evidence type="ECO:0000256" key="2">
    <source>
        <dbReference type="ARBA" id="ARBA00022723"/>
    </source>
</evidence>
<feature type="domain" description="HpcH/HpaI aldolase/citrate lyase" evidence="4">
    <location>
        <begin position="18"/>
        <end position="205"/>
    </location>
</feature>
<dbReference type="Pfam" id="PF03328">
    <property type="entry name" value="HpcH_HpaI"/>
    <property type="match status" value="1"/>
</dbReference>
<comment type="similarity">
    <text evidence="1">Belongs to the HpcH/HpaI aldolase family.</text>
</comment>
<protein>
    <submittedName>
        <fullName evidence="5">2-dehydro-3,6-dideoxy-6-sulfogluconate aldolase</fullName>
        <ecNumber evidence="5">4.1.2.58</ecNumber>
    </submittedName>
</protein>
<evidence type="ECO:0000256" key="1">
    <source>
        <dbReference type="ARBA" id="ARBA00005568"/>
    </source>
</evidence>
<dbReference type="EC" id="4.1.2.58" evidence="5"/>
<dbReference type="InterPro" id="IPR050251">
    <property type="entry name" value="HpcH-HpaI_aldolase"/>
</dbReference>
<evidence type="ECO:0000313" key="6">
    <source>
        <dbReference type="Proteomes" id="UP000430146"/>
    </source>
</evidence>
<evidence type="ECO:0000256" key="3">
    <source>
        <dbReference type="ARBA" id="ARBA00023239"/>
    </source>
</evidence>
<dbReference type="InterPro" id="IPR015813">
    <property type="entry name" value="Pyrv/PenolPyrv_kinase-like_dom"/>
</dbReference>
<dbReference type="PANTHER" id="PTHR30502">
    <property type="entry name" value="2-KETO-3-DEOXY-L-RHAMNONATE ALDOLASE"/>
    <property type="match status" value="1"/>
</dbReference>
<dbReference type="EMBL" id="CACSIP010000023">
    <property type="protein sequence ID" value="CAA0124581.1"/>
    <property type="molecule type" value="Genomic_DNA"/>
</dbReference>
<organism evidence="5 6">
    <name type="scientific">Mycolicibacterium vanbaalenii</name>
    <name type="common">Mycobacterium vanbaalenii</name>
    <dbReference type="NCBI Taxonomy" id="110539"/>
    <lineage>
        <taxon>Bacteria</taxon>
        <taxon>Bacillati</taxon>
        <taxon>Actinomycetota</taxon>
        <taxon>Actinomycetes</taxon>
        <taxon>Mycobacteriales</taxon>
        <taxon>Mycobacteriaceae</taxon>
        <taxon>Mycolicibacterium</taxon>
    </lineage>
</organism>
<dbReference type="GO" id="GO:0016832">
    <property type="term" value="F:aldehyde-lyase activity"/>
    <property type="evidence" value="ECO:0007669"/>
    <property type="project" value="TreeGrafter"/>
</dbReference>
<dbReference type="AlphaFoldDB" id="A0A5S9QYR6"/>
<accession>A0A5S9QYR6</accession>
<dbReference type="InterPro" id="IPR005000">
    <property type="entry name" value="Aldolase/citrate-lyase_domain"/>
</dbReference>
<dbReference type="PANTHER" id="PTHR30502:SF0">
    <property type="entry name" value="PHOSPHOENOLPYRUVATE CARBOXYLASE FAMILY PROTEIN"/>
    <property type="match status" value="1"/>
</dbReference>
<dbReference type="Proteomes" id="UP000430146">
    <property type="component" value="Unassembled WGS sequence"/>
</dbReference>
<keyword evidence="3 5" id="KW-0456">Lyase</keyword>
<name>A0A5S9QYR6_MYCVN</name>
<dbReference type="Gene3D" id="3.20.20.60">
    <property type="entry name" value="Phosphoenolpyruvate-binding domains"/>
    <property type="match status" value="1"/>
</dbReference>
<dbReference type="InterPro" id="IPR040442">
    <property type="entry name" value="Pyrv_kinase-like_dom_sf"/>
</dbReference>